<reference evidence="1 2" key="1">
    <citation type="journal article" date="2018" name="Front. Plant Sci.">
        <title>Red Clover (Trifolium pratense) and Zigzag Clover (T. medium) - A Picture of Genomic Similarities and Differences.</title>
        <authorList>
            <person name="Dluhosova J."/>
            <person name="Istvanek J."/>
            <person name="Nedelnik J."/>
            <person name="Repkova J."/>
        </authorList>
    </citation>
    <scope>NUCLEOTIDE SEQUENCE [LARGE SCALE GENOMIC DNA]</scope>
    <source>
        <strain evidence="2">cv. 10/8</strain>
        <tissue evidence="1">Leaf</tissue>
    </source>
</reference>
<organism evidence="1 2">
    <name type="scientific">Trifolium medium</name>
    <dbReference type="NCBI Taxonomy" id="97028"/>
    <lineage>
        <taxon>Eukaryota</taxon>
        <taxon>Viridiplantae</taxon>
        <taxon>Streptophyta</taxon>
        <taxon>Embryophyta</taxon>
        <taxon>Tracheophyta</taxon>
        <taxon>Spermatophyta</taxon>
        <taxon>Magnoliopsida</taxon>
        <taxon>eudicotyledons</taxon>
        <taxon>Gunneridae</taxon>
        <taxon>Pentapetalae</taxon>
        <taxon>rosids</taxon>
        <taxon>fabids</taxon>
        <taxon>Fabales</taxon>
        <taxon>Fabaceae</taxon>
        <taxon>Papilionoideae</taxon>
        <taxon>50 kb inversion clade</taxon>
        <taxon>NPAAA clade</taxon>
        <taxon>Hologalegina</taxon>
        <taxon>IRL clade</taxon>
        <taxon>Trifolieae</taxon>
        <taxon>Trifolium</taxon>
    </lineage>
</organism>
<sequence>MVGKLLYLNTTRPDIAFATQQLSQFMHAPTTTHFSAACRVLRYLKNNPGQGLLFNRDSELQLMGYTDADWAGCMDTRRSISGYCFFIGKSLISWRAKKQTTVSRSSSEAEYRALSSATCELQWLLYLLADLKVQLIKKPTLYCDNQSAIHIATNPVFHERTKHLDIDCHLVREKVMKGILQLLPVSTN</sequence>
<proteinExistence type="predicted"/>
<accession>A0A392QB99</accession>
<feature type="non-terminal residue" evidence="1">
    <location>
        <position position="188"/>
    </location>
</feature>
<dbReference type="CDD" id="cd09272">
    <property type="entry name" value="RNase_HI_RT_Ty1"/>
    <property type="match status" value="1"/>
</dbReference>
<dbReference type="InterPro" id="IPR043502">
    <property type="entry name" value="DNA/RNA_pol_sf"/>
</dbReference>
<name>A0A392QB99_9FABA</name>
<dbReference type="SUPFAM" id="SSF56672">
    <property type="entry name" value="DNA/RNA polymerases"/>
    <property type="match status" value="1"/>
</dbReference>
<keyword evidence="2" id="KW-1185">Reference proteome</keyword>
<dbReference type="PANTHER" id="PTHR11439">
    <property type="entry name" value="GAG-POL-RELATED RETROTRANSPOSON"/>
    <property type="match status" value="1"/>
</dbReference>
<dbReference type="PANTHER" id="PTHR11439:SF498">
    <property type="entry name" value="DNAK FAMILY PROTEIN"/>
    <property type="match status" value="1"/>
</dbReference>
<dbReference type="Proteomes" id="UP000265520">
    <property type="component" value="Unassembled WGS sequence"/>
</dbReference>
<dbReference type="AlphaFoldDB" id="A0A392QB99"/>
<protein>
    <submittedName>
        <fullName evidence="1">Copia protein</fullName>
    </submittedName>
</protein>
<evidence type="ECO:0000313" key="2">
    <source>
        <dbReference type="Proteomes" id="UP000265520"/>
    </source>
</evidence>
<dbReference type="EMBL" id="LXQA010123435">
    <property type="protein sequence ID" value="MCI21137.1"/>
    <property type="molecule type" value="Genomic_DNA"/>
</dbReference>
<evidence type="ECO:0000313" key="1">
    <source>
        <dbReference type="EMBL" id="MCI21137.1"/>
    </source>
</evidence>
<comment type="caution">
    <text evidence="1">The sequence shown here is derived from an EMBL/GenBank/DDBJ whole genome shotgun (WGS) entry which is preliminary data.</text>
</comment>